<dbReference type="FunFam" id="1.25.40.10:FF:001050">
    <property type="entry name" value="Pentatricopeptide repeat-containing protein At2g33760"/>
    <property type="match status" value="1"/>
</dbReference>
<evidence type="ECO:0000256" key="1">
    <source>
        <dbReference type="ARBA" id="ARBA00006643"/>
    </source>
</evidence>
<dbReference type="FunFam" id="1.25.40.10:FF:002615">
    <property type="entry name" value="Glycerol-3-phosphate dehydrogenase [NAD(+)]"/>
    <property type="match status" value="1"/>
</dbReference>
<feature type="repeat" description="PPR" evidence="3">
    <location>
        <begin position="529"/>
        <end position="563"/>
    </location>
</feature>
<reference evidence="7" key="1">
    <citation type="journal article" date="2007" name="Nature">
        <title>The grapevine genome sequence suggests ancestral hexaploidization in major angiosperm phyla.</title>
        <authorList>
            <consortium name="The French-Italian Public Consortium for Grapevine Genome Characterization."/>
            <person name="Jaillon O."/>
            <person name="Aury J.-M."/>
            <person name="Noel B."/>
            <person name="Policriti A."/>
            <person name="Clepet C."/>
            <person name="Casagrande A."/>
            <person name="Choisne N."/>
            <person name="Aubourg S."/>
            <person name="Vitulo N."/>
            <person name="Jubin C."/>
            <person name="Vezzi A."/>
            <person name="Legeai F."/>
            <person name="Hugueney P."/>
            <person name="Dasilva C."/>
            <person name="Horner D."/>
            <person name="Mica E."/>
            <person name="Jublot D."/>
            <person name="Poulain J."/>
            <person name="Bruyere C."/>
            <person name="Billault A."/>
            <person name="Segurens B."/>
            <person name="Gouyvenoux M."/>
            <person name="Ugarte E."/>
            <person name="Cattonaro F."/>
            <person name="Anthouard V."/>
            <person name="Vico V."/>
            <person name="Del Fabbro C."/>
            <person name="Alaux M."/>
            <person name="Di Gaspero G."/>
            <person name="Dumas V."/>
            <person name="Felice N."/>
            <person name="Paillard S."/>
            <person name="Juman I."/>
            <person name="Moroldo M."/>
            <person name="Scalabrin S."/>
            <person name="Canaguier A."/>
            <person name="Le Clainche I."/>
            <person name="Malacrida G."/>
            <person name="Durand E."/>
            <person name="Pesole G."/>
            <person name="Laucou V."/>
            <person name="Chatelet P."/>
            <person name="Merdinoglu D."/>
            <person name="Delledonne M."/>
            <person name="Pezzotti M."/>
            <person name="Lecharny A."/>
            <person name="Scarpelli C."/>
            <person name="Artiguenave F."/>
            <person name="Pe M.E."/>
            <person name="Valle G."/>
            <person name="Morgante M."/>
            <person name="Caboche M."/>
            <person name="Adam-Blondon A.-F."/>
            <person name="Weissenbach J."/>
            <person name="Quetier F."/>
            <person name="Wincker P."/>
        </authorList>
    </citation>
    <scope>NUCLEOTIDE SEQUENCE [LARGE SCALE GENOMIC DNA]</scope>
    <source>
        <strain evidence="7">cv. Pinot noir / PN40024</strain>
    </source>
</reference>
<dbReference type="PANTHER" id="PTHR47926">
    <property type="entry name" value="PENTATRICOPEPTIDE REPEAT-CONTAINING PROTEIN"/>
    <property type="match status" value="1"/>
</dbReference>
<dbReference type="GO" id="GO:0009451">
    <property type="term" value="P:RNA modification"/>
    <property type="evidence" value="ECO:0007669"/>
    <property type="project" value="InterPro"/>
</dbReference>
<feature type="repeat" description="PPR" evidence="3">
    <location>
        <begin position="428"/>
        <end position="462"/>
    </location>
</feature>
<proteinExistence type="inferred from homology"/>
<feature type="repeat" description="PPR" evidence="3">
    <location>
        <begin position="327"/>
        <end position="361"/>
    </location>
</feature>
<dbReference type="Pfam" id="PF14432">
    <property type="entry name" value="DYW_deaminase"/>
    <property type="match status" value="1"/>
</dbReference>
<dbReference type="GO" id="GO:0003723">
    <property type="term" value="F:RNA binding"/>
    <property type="evidence" value="ECO:0007669"/>
    <property type="project" value="InterPro"/>
</dbReference>
<evidence type="ECO:0000313" key="7">
    <source>
        <dbReference type="Proteomes" id="UP000009183"/>
    </source>
</evidence>
<name>F6HVH9_VITVI</name>
<feature type="repeat" description="PPR" evidence="3">
    <location>
        <begin position="224"/>
        <end position="258"/>
    </location>
</feature>
<evidence type="ECO:0000313" key="6">
    <source>
        <dbReference type="EMBL" id="CCB58692.1"/>
    </source>
</evidence>
<comment type="similarity">
    <text evidence="1">Belongs to the PPR family. PCMP-H subfamily.</text>
</comment>
<dbReference type="STRING" id="29760.F6HVH9"/>
<keyword evidence="2" id="KW-0677">Repeat</keyword>
<dbReference type="AlphaFoldDB" id="F6HVH9"/>
<organism evidence="6 7">
    <name type="scientific">Vitis vinifera</name>
    <name type="common">Grape</name>
    <dbReference type="NCBI Taxonomy" id="29760"/>
    <lineage>
        <taxon>Eukaryota</taxon>
        <taxon>Viridiplantae</taxon>
        <taxon>Streptophyta</taxon>
        <taxon>Embryophyta</taxon>
        <taxon>Tracheophyta</taxon>
        <taxon>Spermatophyta</taxon>
        <taxon>Magnoliopsida</taxon>
        <taxon>eudicotyledons</taxon>
        <taxon>Gunneridae</taxon>
        <taxon>Pentapetalae</taxon>
        <taxon>rosids</taxon>
        <taxon>Vitales</taxon>
        <taxon>Vitaceae</taxon>
        <taxon>Viteae</taxon>
        <taxon>Vitis</taxon>
    </lineage>
</organism>
<dbReference type="InParanoid" id="F6HVH9"/>
<dbReference type="InterPro" id="IPR002885">
    <property type="entry name" value="PPR_rpt"/>
</dbReference>
<accession>F6HVH9</accession>
<dbReference type="InterPro" id="IPR046960">
    <property type="entry name" value="PPR_At4g14850-like_plant"/>
</dbReference>
<dbReference type="FunFam" id="1.25.40.10:FF:000231">
    <property type="entry name" value="Pentatricopeptide repeat-containing protein chloroplastic"/>
    <property type="match status" value="1"/>
</dbReference>
<dbReference type="Pfam" id="PF20431">
    <property type="entry name" value="E_motif"/>
    <property type="match status" value="1"/>
</dbReference>
<dbReference type="Proteomes" id="UP000009183">
    <property type="component" value="Chromosome 14"/>
</dbReference>
<feature type="region of interest" description="Disordered" evidence="4">
    <location>
        <begin position="67"/>
        <end position="89"/>
    </location>
</feature>
<sequence>MRLKIFSLVNKGQITKPRFFFLEKKKQKIHITHVSKHMMTMMVSTKPQLTPSLLPLTIQQLQHHPHSTLKFNPTPLQTPPTSPSQHDLSTLEQTKQIHAHIIKTHFHHALQIPLNDFPSGLSPSAQWNFVITSYTKRNQPRNALNVYAQLRKMDFEVDNFMAPSVLKACGQVSWTQLGKEIHGFVLKKGLDRDVFVGNALMLMYGECACVEYARLVFDKMMERDVVSWSTMIRSLSRNKEFDMALELIREMNFMQVRPSEVAMVSMVNLFADTANMRMGKAMHAYVIRNSNNEHMGVPTTTALLDMYAKCGHLGLARQLFNGLTQKTVVSWTAMIAGCIRSNRLEEGTKLFIRMQEENIFPNEITMLSLIVECGFTGALQLGKQLHAYILRNGFSVSLALATALVDMYGKCSDIRNARALFDSTQNRDVMIWTAMLSAYAQANCIDQAFNLFDQMRTSGVRPTKVTIVSLLSLCAVAGALDLGKWVHSYIDKERVEVDCILNTALVDMYAKCGDINAAGRLFIEAISRDICMWNAIITGFAMHGYGEEALDIFAEMERQGVKPNDITFIGLLHACSHAGLVTEGKKLFEKMVHTFGLVPQIEHYGCMVDLLGRAGLLDEAHEMIKSMPIKPNTIVWGALVAACRLHKNPQLGELAATQLLEIEPENCGYNVLMSNIYAAANRWSDAAGVRKTMKTVGMKKEPGHSVIEVNGTVHEFLMGDQSHPQIRRINEMLAEMRRKLNEAGYVPDTSTVLLNIDEEEKETALTYHSEKLAMAFGLISTAPSTPIRIVKNLRVCNDCHAATKLLSKIYGRVIIVRDRNRFHHFREGYCSCGDYCSITRNGMSLWLWLQRDTP</sequence>
<dbReference type="EMBL" id="FN596256">
    <property type="protein sequence ID" value="CCB58692.1"/>
    <property type="molecule type" value="Genomic_DNA"/>
</dbReference>
<evidence type="ECO:0000256" key="4">
    <source>
        <dbReference type="SAM" id="MobiDB-lite"/>
    </source>
</evidence>
<dbReference type="NCBIfam" id="TIGR00756">
    <property type="entry name" value="PPR"/>
    <property type="match status" value="4"/>
</dbReference>
<dbReference type="HOGENOM" id="CLU_002706_15_0_1"/>
<feature type="domain" description="DYW" evidence="5">
    <location>
        <begin position="744"/>
        <end position="835"/>
    </location>
</feature>
<dbReference type="Pfam" id="PF01535">
    <property type="entry name" value="PPR"/>
    <property type="match status" value="1"/>
</dbReference>
<dbReference type="SMR" id="F6HVH9"/>
<dbReference type="GO" id="GO:0008270">
    <property type="term" value="F:zinc ion binding"/>
    <property type="evidence" value="ECO:0007669"/>
    <property type="project" value="InterPro"/>
</dbReference>
<dbReference type="InterPro" id="IPR032867">
    <property type="entry name" value="DYW_dom"/>
</dbReference>
<dbReference type="OrthoDB" id="1871818at2759"/>
<dbReference type="Gene3D" id="1.25.40.10">
    <property type="entry name" value="Tetratricopeptide repeat domain"/>
    <property type="match status" value="4"/>
</dbReference>
<keyword evidence="7" id="KW-1185">Reference proteome</keyword>
<dbReference type="InterPro" id="IPR046848">
    <property type="entry name" value="E_motif"/>
</dbReference>
<dbReference type="eggNOG" id="KOG4197">
    <property type="taxonomic scope" value="Eukaryota"/>
</dbReference>
<dbReference type="FunFam" id="1.25.40.10:FF:000409">
    <property type="entry name" value="Pentatricopeptide repeat-containing protein, chloroplastic"/>
    <property type="match status" value="1"/>
</dbReference>
<evidence type="ECO:0000256" key="2">
    <source>
        <dbReference type="ARBA" id="ARBA00022737"/>
    </source>
</evidence>
<dbReference type="PROSITE" id="PS51375">
    <property type="entry name" value="PPR"/>
    <property type="match status" value="4"/>
</dbReference>
<evidence type="ECO:0000259" key="5">
    <source>
        <dbReference type="Pfam" id="PF14432"/>
    </source>
</evidence>
<dbReference type="ExpressionAtlas" id="F6HVH9">
    <property type="expression patterns" value="baseline and differential"/>
</dbReference>
<dbReference type="InterPro" id="IPR011990">
    <property type="entry name" value="TPR-like_helical_dom_sf"/>
</dbReference>
<dbReference type="GO" id="GO:0031425">
    <property type="term" value="P:chloroplast RNA processing"/>
    <property type="evidence" value="ECO:0007669"/>
    <property type="project" value="UniProtKB-ARBA"/>
</dbReference>
<dbReference type="PaxDb" id="29760-VIT_14s0081g00690.t01"/>
<protein>
    <recommendedName>
        <fullName evidence="5">DYW domain-containing protein</fullName>
    </recommendedName>
</protein>
<gene>
    <name evidence="6" type="ordered locus">VIT_14s0081g00690</name>
</gene>
<dbReference type="Pfam" id="PF13041">
    <property type="entry name" value="PPR_2"/>
    <property type="match status" value="4"/>
</dbReference>
<evidence type="ECO:0000256" key="3">
    <source>
        <dbReference type="PROSITE-ProRule" id="PRU00708"/>
    </source>
</evidence>
<dbReference type="PANTHER" id="PTHR47926:SF490">
    <property type="entry name" value="REPEAT-LIKE SUPERFAMILY PROTEIN, PUTATIVE-RELATED"/>
    <property type="match status" value="1"/>
</dbReference>